<evidence type="ECO:0000256" key="1">
    <source>
        <dbReference type="SAM" id="Phobius"/>
    </source>
</evidence>
<keyword evidence="1" id="KW-0812">Transmembrane</keyword>
<dbReference type="AlphaFoldDB" id="A0A2K9NRJ6"/>
<protein>
    <submittedName>
        <fullName evidence="2">Uncharacterized protein</fullName>
    </submittedName>
</protein>
<sequence>MVILFLFKYALLDTKKIQYNQSMLKKLLILILLGVVGASAYLYWDYSKKRTVITPYPYSFLNSFDEKFQKDHAKEIQEAENAKILIVGDRMGKTLDPYTDNIRSQFQGLLKTPPTIYNWSADNEGLFRTIHKIKMLKKLPPIIIYFGGTSELFEKKFEIDDQKKILKNFKTFDDEKLISLIITFPWVSKALYRDIHYQDLGEFKEYKSNLAANAKLNEKQLTFKLFEYEVREFVDYIKDKKSNLVFITAPLNLEAEPKEVCAHAESEDVIGVQQEIEAELKEGAYKMAFPKALELSGVTFSNARSFYLLGRAAQGVGDIKTARDALMKATVFDCANWRGNAVYNAIIKGYAQKNQINVLDFDQFMSSKLGDEGLFQDEIVPQNVFYQSMVSELGDILKKILSVNEEGVSK</sequence>
<proteinExistence type="predicted"/>
<reference evidence="2 3" key="1">
    <citation type="submission" date="2018-01" db="EMBL/GenBank/DDBJ databases">
        <title>Complete genome sequence of Bacteriovorax stolpii DSM12778.</title>
        <authorList>
            <person name="Tang B."/>
            <person name="Chang J."/>
        </authorList>
    </citation>
    <scope>NUCLEOTIDE SEQUENCE [LARGE SCALE GENOMIC DNA]</scope>
    <source>
        <strain evidence="2 3">DSM 12778</strain>
    </source>
</reference>
<gene>
    <name evidence="2" type="ORF">C0V70_08495</name>
</gene>
<evidence type="ECO:0000313" key="2">
    <source>
        <dbReference type="EMBL" id="AUN98146.1"/>
    </source>
</evidence>
<accession>A0A2K9NRJ6</accession>
<keyword evidence="1" id="KW-1133">Transmembrane helix</keyword>
<dbReference type="KEGG" id="bsto:C0V70_08495"/>
<organism evidence="2 3">
    <name type="scientific">Bacteriovorax stolpii</name>
    <name type="common">Bdellovibrio stolpii</name>
    <dbReference type="NCBI Taxonomy" id="960"/>
    <lineage>
        <taxon>Bacteria</taxon>
        <taxon>Pseudomonadati</taxon>
        <taxon>Bdellovibrionota</taxon>
        <taxon>Bacteriovoracia</taxon>
        <taxon>Bacteriovoracales</taxon>
        <taxon>Bacteriovoracaceae</taxon>
        <taxon>Bacteriovorax</taxon>
    </lineage>
</organism>
<dbReference type="EMBL" id="CP025704">
    <property type="protein sequence ID" value="AUN98146.1"/>
    <property type="molecule type" value="Genomic_DNA"/>
</dbReference>
<keyword evidence="1" id="KW-0472">Membrane</keyword>
<evidence type="ECO:0000313" key="3">
    <source>
        <dbReference type="Proteomes" id="UP000235584"/>
    </source>
</evidence>
<dbReference type="Proteomes" id="UP000235584">
    <property type="component" value="Chromosome"/>
</dbReference>
<feature type="transmembrane region" description="Helical" evidence="1">
    <location>
        <begin position="27"/>
        <end position="44"/>
    </location>
</feature>
<name>A0A2K9NRJ6_BACTC</name>
<keyword evidence="3" id="KW-1185">Reference proteome</keyword>